<proteinExistence type="predicted"/>
<evidence type="ECO:0000313" key="1">
    <source>
        <dbReference type="EMBL" id="PZO12330.1"/>
    </source>
</evidence>
<dbReference type="EMBL" id="QBMC01000152">
    <property type="protein sequence ID" value="PZO12330.1"/>
    <property type="molecule type" value="Genomic_DNA"/>
</dbReference>
<dbReference type="InterPro" id="IPR014968">
    <property type="entry name" value="XisI"/>
</dbReference>
<reference evidence="2" key="1">
    <citation type="submission" date="2018-04" db="EMBL/GenBank/DDBJ databases">
        <authorList>
            <person name="Cornet L."/>
        </authorList>
    </citation>
    <scope>NUCLEOTIDE SEQUENCE [LARGE SCALE GENOMIC DNA]</scope>
</reference>
<dbReference type="Gene3D" id="3.30.310.110">
    <property type="entry name" value="XisI-like"/>
    <property type="match status" value="1"/>
</dbReference>
<organism evidence="1 2">
    <name type="scientific">Leptolyngbya foveolarum</name>
    <dbReference type="NCBI Taxonomy" id="47253"/>
    <lineage>
        <taxon>Bacteria</taxon>
        <taxon>Bacillati</taxon>
        <taxon>Cyanobacteriota</taxon>
        <taxon>Cyanophyceae</taxon>
        <taxon>Leptolyngbyales</taxon>
        <taxon>Leptolyngbyaceae</taxon>
        <taxon>Leptolyngbya group</taxon>
        <taxon>Leptolyngbya</taxon>
    </lineage>
</organism>
<dbReference type="Proteomes" id="UP000249354">
    <property type="component" value="Unassembled WGS sequence"/>
</dbReference>
<dbReference type="CDD" id="cd16382">
    <property type="entry name" value="XisI-like"/>
    <property type="match status" value="1"/>
</dbReference>
<comment type="caution">
    <text evidence="1">The sequence shown here is derived from an EMBL/GenBank/DDBJ whole genome shotgun (WGS) entry which is preliminary data.</text>
</comment>
<reference evidence="1 2" key="2">
    <citation type="submission" date="2018-06" db="EMBL/GenBank/DDBJ databases">
        <title>Metagenomic assembly of (sub)arctic Cyanobacteria and their associated microbiome from non-axenic cultures.</title>
        <authorList>
            <person name="Baurain D."/>
        </authorList>
    </citation>
    <scope>NUCLEOTIDE SEQUENCE [LARGE SCALE GENOMIC DNA]</scope>
    <source>
        <strain evidence="1">ULC129bin1</strain>
    </source>
</reference>
<dbReference type="Pfam" id="PF08869">
    <property type="entry name" value="XisI"/>
    <property type="match status" value="1"/>
</dbReference>
<dbReference type="InterPro" id="IPR035943">
    <property type="entry name" value="XisI-like_sf"/>
</dbReference>
<name>A0A2W4TZW4_9CYAN</name>
<dbReference type="SUPFAM" id="SSF143847">
    <property type="entry name" value="XisI-like"/>
    <property type="match status" value="1"/>
</dbReference>
<protein>
    <submittedName>
        <fullName evidence="1">XisI protein</fullName>
    </submittedName>
</protein>
<accession>A0A2W4TZW4</accession>
<dbReference type="AlphaFoldDB" id="A0A2W4TZW4"/>
<evidence type="ECO:0000313" key="2">
    <source>
        <dbReference type="Proteomes" id="UP000249354"/>
    </source>
</evidence>
<gene>
    <name evidence="1" type="ORF">DCF25_17790</name>
</gene>
<sequence>MDRLESYRKAIQILLEQHSGPEDPTEDIEDQLFFDTARDHYQLMRVGWNHLKRTYHTVLHFDIKDGKVWLQQNTTDSDVGQELIDLGVPKEDIVLGLHPAYKRPYTGYGVA</sequence>